<dbReference type="SUPFAM" id="SSF48008">
    <property type="entry name" value="GntR ligand-binding domain-like"/>
    <property type="match status" value="1"/>
</dbReference>
<dbReference type="Pfam" id="PF00392">
    <property type="entry name" value="GntR"/>
    <property type="match status" value="1"/>
</dbReference>
<dbReference type="PANTHER" id="PTHR43537:SF45">
    <property type="entry name" value="GNTR FAMILY REGULATORY PROTEIN"/>
    <property type="match status" value="1"/>
</dbReference>
<evidence type="ECO:0000313" key="5">
    <source>
        <dbReference type="EMBL" id="MFD1717694.1"/>
    </source>
</evidence>
<dbReference type="InterPro" id="IPR008920">
    <property type="entry name" value="TF_FadR/GntR_C"/>
</dbReference>
<dbReference type="Gene3D" id="1.20.120.530">
    <property type="entry name" value="GntR ligand-binding domain-like"/>
    <property type="match status" value="1"/>
</dbReference>
<accession>A0ABW4L3D4</accession>
<dbReference type="InterPro" id="IPR036390">
    <property type="entry name" value="WH_DNA-bd_sf"/>
</dbReference>
<dbReference type="InterPro" id="IPR036388">
    <property type="entry name" value="WH-like_DNA-bd_sf"/>
</dbReference>
<keyword evidence="1" id="KW-0805">Transcription regulation</keyword>
<dbReference type="Proteomes" id="UP001597277">
    <property type="component" value="Unassembled WGS sequence"/>
</dbReference>
<evidence type="ECO:0000256" key="2">
    <source>
        <dbReference type="ARBA" id="ARBA00023125"/>
    </source>
</evidence>
<dbReference type="PANTHER" id="PTHR43537">
    <property type="entry name" value="TRANSCRIPTIONAL REGULATOR, GNTR FAMILY"/>
    <property type="match status" value="1"/>
</dbReference>
<keyword evidence="3" id="KW-0804">Transcription</keyword>
<dbReference type="Pfam" id="PF07729">
    <property type="entry name" value="FCD"/>
    <property type="match status" value="1"/>
</dbReference>
<dbReference type="InterPro" id="IPR011711">
    <property type="entry name" value="GntR_C"/>
</dbReference>
<evidence type="ECO:0000313" key="6">
    <source>
        <dbReference type="Proteomes" id="UP001597277"/>
    </source>
</evidence>
<protein>
    <submittedName>
        <fullName evidence="5">GntR family transcriptional regulator</fullName>
    </submittedName>
</protein>
<sequence length="241" mass="26657">MSHSPALSPVLRPERRVLRDEVYDAVLGMLVDGHFRAGESLGIEPLAARLGVSPTPVREALVQLESTGLVTRTALRGYKVAPPMSREQIRQLFDARLVVEVGAGRHAVAGREELVPQLREILDRQRRHAATLRRAGEGDQSVRAVSDYLTADRDFHDAVFAATGNPFFIEMARHISIHGQRLRQFIEQQHDDAELAVAEHERILTAIDRGEPDGVAQAVESHILAVRERTLSDAPEGEPTP</sequence>
<reference evidence="6" key="1">
    <citation type="journal article" date="2019" name="Int. J. Syst. Evol. Microbiol.">
        <title>The Global Catalogue of Microorganisms (GCM) 10K type strain sequencing project: providing services to taxonomists for standard genome sequencing and annotation.</title>
        <authorList>
            <consortium name="The Broad Institute Genomics Platform"/>
            <consortium name="The Broad Institute Genome Sequencing Center for Infectious Disease"/>
            <person name="Wu L."/>
            <person name="Ma J."/>
        </authorList>
    </citation>
    <scope>NUCLEOTIDE SEQUENCE [LARGE SCALE GENOMIC DNA]</scope>
    <source>
        <strain evidence="6">JCM 17130</strain>
    </source>
</reference>
<comment type="caution">
    <text evidence="5">The sequence shown here is derived from an EMBL/GenBank/DDBJ whole genome shotgun (WGS) entry which is preliminary data.</text>
</comment>
<keyword evidence="2" id="KW-0238">DNA-binding</keyword>
<dbReference type="SUPFAM" id="SSF46785">
    <property type="entry name" value="Winged helix' DNA-binding domain"/>
    <property type="match status" value="1"/>
</dbReference>
<dbReference type="RefSeq" id="WP_388004488.1">
    <property type="nucleotide sequence ID" value="NZ_JBHUEE010000003.1"/>
</dbReference>
<dbReference type="PROSITE" id="PS50949">
    <property type="entry name" value="HTH_GNTR"/>
    <property type="match status" value="1"/>
</dbReference>
<dbReference type="SMART" id="SM00895">
    <property type="entry name" value="FCD"/>
    <property type="match status" value="1"/>
</dbReference>
<evidence type="ECO:0000256" key="1">
    <source>
        <dbReference type="ARBA" id="ARBA00023015"/>
    </source>
</evidence>
<dbReference type="SMART" id="SM00345">
    <property type="entry name" value="HTH_GNTR"/>
    <property type="match status" value="1"/>
</dbReference>
<evidence type="ECO:0000256" key="3">
    <source>
        <dbReference type="ARBA" id="ARBA00023163"/>
    </source>
</evidence>
<evidence type="ECO:0000259" key="4">
    <source>
        <dbReference type="PROSITE" id="PS50949"/>
    </source>
</evidence>
<dbReference type="EMBL" id="JBHUEE010000003">
    <property type="protein sequence ID" value="MFD1717694.1"/>
    <property type="molecule type" value="Genomic_DNA"/>
</dbReference>
<name>A0ABW4L3D4_9MICO</name>
<keyword evidence="6" id="KW-1185">Reference proteome</keyword>
<proteinExistence type="predicted"/>
<gene>
    <name evidence="5" type="ORF">ACFSE6_07605</name>
</gene>
<organism evidence="5 6">
    <name type="scientific">Georgenia deserti</name>
    <dbReference type="NCBI Taxonomy" id="2093781"/>
    <lineage>
        <taxon>Bacteria</taxon>
        <taxon>Bacillati</taxon>
        <taxon>Actinomycetota</taxon>
        <taxon>Actinomycetes</taxon>
        <taxon>Micrococcales</taxon>
        <taxon>Bogoriellaceae</taxon>
        <taxon>Georgenia</taxon>
    </lineage>
</organism>
<dbReference type="Gene3D" id="1.10.10.10">
    <property type="entry name" value="Winged helix-like DNA-binding domain superfamily/Winged helix DNA-binding domain"/>
    <property type="match status" value="1"/>
</dbReference>
<dbReference type="InterPro" id="IPR000524">
    <property type="entry name" value="Tscrpt_reg_HTH_GntR"/>
</dbReference>
<feature type="domain" description="HTH gntR-type" evidence="4">
    <location>
        <begin position="16"/>
        <end position="83"/>
    </location>
</feature>